<keyword evidence="5 11" id="KW-0418">Kinase</keyword>
<dbReference type="InterPro" id="IPR050122">
    <property type="entry name" value="RTK"/>
</dbReference>
<evidence type="ECO:0000256" key="1">
    <source>
        <dbReference type="ARBA" id="ARBA00004308"/>
    </source>
</evidence>
<dbReference type="InterPro" id="IPR008266">
    <property type="entry name" value="Tyr_kinase_AS"/>
</dbReference>
<proteinExistence type="predicted"/>
<comment type="catalytic activity">
    <reaction evidence="9">
        <text>L-tyrosyl-[protein] + ATP = O-phospho-L-tyrosyl-[protein] + ADP + H(+)</text>
        <dbReference type="Rhea" id="RHEA:10596"/>
        <dbReference type="Rhea" id="RHEA-COMP:10136"/>
        <dbReference type="Rhea" id="RHEA-COMP:20101"/>
        <dbReference type="ChEBI" id="CHEBI:15378"/>
        <dbReference type="ChEBI" id="CHEBI:30616"/>
        <dbReference type="ChEBI" id="CHEBI:46858"/>
        <dbReference type="ChEBI" id="CHEBI:61978"/>
        <dbReference type="ChEBI" id="CHEBI:456216"/>
        <dbReference type="EC" id="2.7.10.1"/>
    </reaction>
</comment>
<dbReference type="InterPro" id="IPR000719">
    <property type="entry name" value="Prot_kinase_dom"/>
</dbReference>
<gene>
    <name evidence="11" type="ORF">OESDEN_07701</name>
</gene>
<dbReference type="InterPro" id="IPR001245">
    <property type="entry name" value="Ser-Thr/Tyr_kinase_cat_dom"/>
</dbReference>
<dbReference type="GO" id="GO:0005886">
    <property type="term" value="C:plasma membrane"/>
    <property type="evidence" value="ECO:0007669"/>
    <property type="project" value="TreeGrafter"/>
</dbReference>
<evidence type="ECO:0000256" key="8">
    <source>
        <dbReference type="ARBA" id="ARBA00023137"/>
    </source>
</evidence>
<dbReference type="GO" id="GO:0012505">
    <property type="term" value="C:endomembrane system"/>
    <property type="evidence" value="ECO:0007669"/>
    <property type="project" value="UniProtKB-SubCell"/>
</dbReference>
<dbReference type="Gene3D" id="1.10.510.10">
    <property type="entry name" value="Transferase(Phosphotransferase) domain 1"/>
    <property type="match status" value="1"/>
</dbReference>
<dbReference type="GO" id="GO:0004714">
    <property type="term" value="F:transmembrane receptor protein tyrosine kinase activity"/>
    <property type="evidence" value="ECO:0007669"/>
    <property type="project" value="UniProtKB-EC"/>
</dbReference>
<dbReference type="AlphaFoldDB" id="A0A0B1TAK4"/>
<feature type="domain" description="Protein kinase" evidence="10">
    <location>
        <begin position="1"/>
        <end position="203"/>
    </location>
</feature>
<dbReference type="Pfam" id="PF07714">
    <property type="entry name" value="PK_Tyr_Ser-Thr"/>
    <property type="match status" value="1"/>
</dbReference>
<keyword evidence="12" id="KW-1185">Reference proteome</keyword>
<evidence type="ECO:0000256" key="7">
    <source>
        <dbReference type="ARBA" id="ARBA00023136"/>
    </source>
</evidence>
<keyword evidence="4" id="KW-0547">Nucleotide-binding</keyword>
<keyword evidence="3" id="KW-0808">Transferase</keyword>
<dbReference type="SMART" id="SM00219">
    <property type="entry name" value="TyrKc"/>
    <property type="match status" value="1"/>
</dbReference>
<dbReference type="CDD" id="cd00192">
    <property type="entry name" value="PTKc"/>
    <property type="match status" value="1"/>
</dbReference>
<sequence>MRGIAHPNIVRLYGVALDKEPFLIVMELMANGDLKTFLRTNRSSPYQKLCWAAHAAYGIAYMHTKYLIHRDIAARNCLLSSSLTLKIADFGLTREGGVYQMIARRKLPVKWIAPEVLENNIFTLKSDVWSFGILVWEIMSDGAVPYEGLPNVKVKEMMLQGKHNKFPPGTNAEVVKLVQTRCWMRDPASRCTMLEVAKIMARVSGVRPPPTRCLFSKELIATAKQPKMRSMKMKSATRKRNISN</sequence>
<reference evidence="11 12" key="1">
    <citation type="submission" date="2014-03" db="EMBL/GenBank/DDBJ databases">
        <title>Draft genome of the hookworm Oesophagostomum dentatum.</title>
        <authorList>
            <person name="Mitreva M."/>
        </authorList>
    </citation>
    <scope>NUCLEOTIDE SEQUENCE [LARGE SCALE GENOMIC DNA]</scope>
    <source>
        <strain evidence="11 12">OD-Hann</strain>
    </source>
</reference>
<dbReference type="PANTHER" id="PTHR24416:SF617">
    <property type="entry name" value="RET ONCOGENE, ISOFORM A"/>
    <property type="match status" value="1"/>
</dbReference>
<dbReference type="InterPro" id="IPR020635">
    <property type="entry name" value="Tyr_kinase_cat_dom"/>
</dbReference>
<dbReference type="EC" id="2.7.10.1" evidence="2"/>
<evidence type="ECO:0000313" key="11">
    <source>
        <dbReference type="EMBL" id="KHJ92410.1"/>
    </source>
</evidence>
<evidence type="ECO:0000256" key="6">
    <source>
        <dbReference type="ARBA" id="ARBA00022840"/>
    </source>
</evidence>
<dbReference type="PANTHER" id="PTHR24416">
    <property type="entry name" value="TYROSINE-PROTEIN KINASE RECEPTOR"/>
    <property type="match status" value="1"/>
</dbReference>
<evidence type="ECO:0000256" key="5">
    <source>
        <dbReference type="ARBA" id="ARBA00022777"/>
    </source>
</evidence>
<dbReference type="GO" id="GO:0005524">
    <property type="term" value="F:ATP binding"/>
    <property type="evidence" value="ECO:0007669"/>
    <property type="project" value="UniProtKB-KW"/>
</dbReference>
<name>A0A0B1TAK4_OESDE</name>
<dbReference type="PROSITE" id="PS50011">
    <property type="entry name" value="PROTEIN_KINASE_DOM"/>
    <property type="match status" value="1"/>
</dbReference>
<evidence type="ECO:0000256" key="2">
    <source>
        <dbReference type="ARBA" id="ARBA00011902"/>
    </source>
</evidence>
<dbReference type="GO" id="GO:0007169">
    <property type="term" value="P:cell surface receptor protein tyrosine kinase signaling pathway"/>
    <property type="evidence" value="ECO:0007669"/>
    <property type="project" value="TreeGrafter"/>
</dbReference>
<organism evidence="11 12">
    <name type="scientific">Oesophagostomum dentatum</name>
    <name type="common">Nodular worm</name>
    <dbReference type="NCBI Taxonomy" id="61180"/>
    <lineage>
        <taxon>Eukaryota</taxon>
        <taxon>Metazoa</taxon>
        <taxon>Ecdysozoa</taxon>
        <taxon>Nematoda</taxon>
        <taxon>Chromadorea</taxon>
        <taxon>Rhabditida</taxon>
        <taxon>Rhabditina</taxon>
        <taxon>Rhabditomorpha</taxon>
        <taxon>Strongyloidea</taxon>
        <taxon>Strongylidae</taxon>
        <taxon>Oesophagostomum</taxon>
    </lineage>
</organism>
<dbReference type="GO" id="GO:0048680">
    <property type="term" value="P:positive regulation of axon regeneration"/>
    <property type="evidence" value="ECO:0007669"/>
    <property type="project" value="UniProtKB-ARBA"/>
</dbReference>
<evidence type="ECO:0000256" key="9">
    <source>
        <dbReference type="ARBA" id="ARBA00051243"/>
    </source>
</evidence>
<dbReference type="PRINTS" id="PR00109">
    <property type="entry name" value="TYRKINASE"/>
</dbReference>
<dbReference type="EMBL" id="KN551370">
    <property type="protein sequence ID" value="KHJ92410.1"/>
    <property type="molecule type" value="Genomic_DNA"/>
</dbReference>
<evidence type="ECO:0000256" key="4">
    <source>
        <dbReference type="ARBA" id="ARBA00022741"/>
    </source>
</evidence>
<dbReference type="FunFam" id="1.10.510.10:FF:001512">
    <property type="entry name" value="Receptor tyrosine-protein kinase erbB-2"/>
    <property type="match status" value="1"/>
</dbReference>
<accession>A0A0B1TAK4</accession>
<comment type="subcellular location">
    <subcellularLocation>
        <location evidence="1">Endomembrane system</location>
    </subcellularLocation>
</comment>
<dbReference type="Proteomes" id="UP000053660">
    <property type="component" value="Unassembled WGS sequence"/>
</dbReference>
<dbReference type="OrthoDB" id="5855776at2759"/>
<dbReference type="GO" id="GO:0061564">
    <property type="term" value="P:axon development"/>
    <property type="evidence" value="ECO:0007669"/>
    <property type="project" value="UniProtKB-ARBA"/>
</dbReference>
<evidence type="ECO:0000256" key="3">
    <source>
        <dbReference type="ARBA" id="ARBA00022679"/>
    </source>
</evidence>
<evidence type="ECO:0000259" key="10">
    <source>
        <dbReference type="PROSITE" id="PS50011"/>
    </source>
</evidence>
<dbReference type="GO" id="GO:0043235">
    <property type="term" value="C:receptor complex"/>
    <property type="evidence" value="ECO:0007669"/>
    <property type="project" value="TreeGrafter"/>
</dbReference>
<dbReference type="PIRSF" id="PIRSF000654">
    <property type="entry name" value="Integrin-linked_kinase"/>
    <property type="match status" value="1"/>
</dbReference>
<dbReference type="PROSITE" id="PS00109">
    <property type="entry name" value="PROTEIN_KINASE_TYR"/>
    <property type="match status" value="1"/>
</dbReference>
<dbReference type="SUPFAM" id="SSF56112">
    <property type="entry name" value="Protein kinase-like (PK-like)"/>
    <property type="match status" value="1"/>
</dbReference>
<evidence type="ECO:0000313" key="12">
    <source>
        <dbReference type="Proteomes" id="UP000053660"/>
    </source>
</evidence>
<dbReference type="InterPro" id="IPR011009">
    <property type="entry name" value="Kinase-like_dom_sf"/>
</dbReference>
<keyword evidence="7" id="KW-0472">Membrane</keyword>
<keyword evidence="8" id="KW-0829">Tyrosine-protein kinase</keyword>
<keyword evidence="6" id="KW-0067">ATP-binding</keyword>
<protein>
    <recommendedName>
        <fullName evidence="2">receptor protein-tyrosine kinase</fullName>
        <ecNumber evidence="2">2.7.10.1</ecNumber>
    </recommendedName>
</protein>